<feature type="transmembrane region" description="Helical" evidence="6">
    <location>
        <begin position="347"/>
        <end position="365"/>
    </location>
</feature>
<dbReference type="GO" id="GO:0015139">
    <property type="term" value="F:alpha-ketoglutarate transmembrane transporter activity"/>
    <property type="evidence" value="ECO:0007669"/>
    <property type="project" value="TreeGrafter"/>
</dbReference>
<comment type="similarity">
    <text evidence="2">Belongs to the SLC13A/DASS transporter (TC 2.A.47) family. NADC subfamily.</text>
</comment>
<feature type="transmembrane region" description="Helical" evidence="6">
    <location>
        <begin position="432"/>
        <end position="451"/>
    </location>
</feature>
<sequence>MEKGRFLQIPSFSALVLVLTPILLSPLPVIVPGKESDCAFVILWVALYWITGCLPLGVTSLLPVIVFTFMEILTLTEVTNAFFFNGIWLLLGSISLAIAAQTAQLHLRISLKILLLIGTSPKRLLFGFMLVTYFLSMVISNVVITAMMIPIVEGVIEEMKQQEKYGKNKNLHECMVLEEKHSNQSNAEIEHLPEDTHMDTEMRNLAKGLTMCIPYASSIGGVASLTGTWVNIIVVTVLKASFPRSEEIGFATWFFYCFPASLITFVVAYFWLMWLYFGISHPRMWFKRRDKSIDATKILLEGEYVKLGPIRWKEKWVLAVFCVTLFLWFTRRPGFMPGWSQLIDGKYVNDGVVALTTVFILFLIPQEKPTIFTSKTYRKQQRKRSKSILSWFDIQKYFIWELIFIVGAGLTLAEGAKKSGLSTYLANQLSFLVNYPPWLACLCLSLFGMAITECTSNTAVTNIMLPILVKVAVAMRVHPYYICLPTVLSVSLAFMLPVATPANAVAYSSGHFKIVDMLKAGWFLNLVGVLFITLSINTYGVVFFNLNQYPDWANIQNQTNVLPGNAKRKIFFLILKIVTEFCSQCGCTGKQH</sequence>
<feature type="transmembrane region" description="Helical" evidence="6">
    <location>
        <begin position="253"/>
        <end position="279"/>
    </location>
</feature>
<feature type="transmembrane region" description="Helical" evidence="6">
    <location>
        <begin position="522"/>
        <end position="544"/>
    </location>
</feature>
<dbReference type="InterPro" id="IPR001898">
    <property type="entry name" value="SLC13A/DASS"/>
</dbReference>
<accession>A0A6F9DSK7</accession>
<keyword evidence="4 6" id="KW-1133">Transmembrane helix</keyword>
<dbReference type="Pfam" id="PF00939">
    <property type="entry name" value="Na_sulph_symp"/>
    <property type="match status" value="1"/>
</dbReference>
<reference evidence="7" key="1">
    <citation type="submission" date="2020-04" db="EMBL/GenBank/DDBJ databases">
        <authorList>
            <person name="Neveu A P."/>
        </authorList>
    </citation>
    <scope>NUCLEOTIDE SEQUENCE</scope>
    <source>
        <tissue evidence="7">Whole embryo</tissue>
    </source>
</reference>
<feature type="transmembrane region" description="Helical" evidence="6">
    <location>
        <begin position="82"/>
        <end position="104"/>
    </location>
</feature>
<dbReference type="GO" id="GO:0015141">
    <property type="term" value="F:succinate transmembrane transporter activity"/>
    <property type="evidence" value="ECO:0007669"/>
    <property type="project" value="TreeGrafter"/>
</dbReference>
<dbReference type="GO" id="GO:0015138">
    <property type="term" value="F:fumarate transmembrane transporter activity"/>
    <property type="evidence" value="ECO:0007669"/>
    <property type="project" value="TreeGrafter"/>
</dbReference>
<dbReference type="GO" id="GO:0005886">
    <property type="term" value="C:plasma membrane"/>
    <property type="evidence" value="ECO:0007669"/>
    <property type="project" value="TreeGrafter"/>
</dbReference>
<dbReference type="PANTHER" id="PTHR10283">
    <property type="entry name" value="SOLUTE CARRIER FAMILY 13 MEMBER"/>
    <property type="match status" value="1"/>
</dbReference>
<dbReference type="CDD" id="cd01115">
    <property type="entry name" value="SLC13_permease"/>
    <property type="match status" value="1"/>
</dbReference>
<feature type="transmembrane region" description="Helical" evidence="6">
    <location>
        <begin position="388"/>
        <end position="412"/>
    </location>
</feature>
<dbReference type="GO" id="GO:0071285">
    <property type="term" value="P:cellular response to lithium ion"/>
    <property type="evidence" value="ECO:0007669"/>
    <property type="project" value="TreeGrafter"/>
</dbReference>
<dbReference type="GO" id="GO:0017153">
    <property type="term" value="F:sodium:dicarboxylate symporter activity"/>
    <property type="evidence" value="ECO:0007669"/>
    <property type="project" value="TreeGrafter"/>
</dbReference>
<name>A0A6F9DSK7_9ASCI</name>
<feature type="transmembrane region" description="Helical" evidence="6">
    <location>
        <begin position="43"/>
        <end position="70"/>
    </location>
</feature>
<comment type="subcellular location">
    <subcellularLocation>
        <location evidence="1">Membrane</location>
        <topology evidence="1">Multi-pass membrane protein</topology>
    </subcellularLocation>
</comment>
<evidence type="ECO:0000256" key="1">
    <source>
        <dbReference type="ARBA" id="ARBA00004141"/>
    </source>
</evidence>
<feature type="transmembrane region" description="Helical" evidence="6">
    <location>
        <begin position="124"/>
        <end position="152"/>
    </location>
</feature>
<evidence type="ECO:0000256" key="4">
    <source>
        <dbReference type="ARBA" id="ARBA00022989"/>
    </source>
</evidence>
<keyword evidence="5 6" id="KW-0472">Membrane</keyword>
<evidence type="ECO:0000313" key="7">
    <source>
        <dbReference type="EMBL" id="CAB3266109.1"/>
    </source>
</evidence>
<dbReference type="PANTHER" id="PTHR10283:SF82">
    <property type="entry name" value="SOLUTE CARRIER FAMILY 13 MEMBER 2"/>
    <property type="match status" value="1"/>
</dbReference>
<feature type="transmembrane region" description="Helical" evidence="6">
    <location>
        <begin position="212"/>
        <end position="233"/>
    </location>
</feature>
<feature type="transmembrane region" description="Helical" evidence="6">
    <location>
        <begin position="316"/>
        <end position="335"/>
    </location>
</feature>
<feature type="transmembrane region" description="Helical" evidence="6">
    <location>
        <begin position="488"/>
        <end position="510"/>
    </location>
</feature>
<feature type="transmembrane region" description="Helical" evidence="6">
    <location>
        <begin position="12"/>
        <end position="31"/>
    </location>
</feature>
<evidence type="ECO:0000256" key="6">
    <source>
        <dbReference type="SAM" id="Phobius"/>
    </source>
</evidence>
<dbReference type="EMBL" id="LR790247">
    <property type="protein sequence ID" value="CAB3266109.1"/>
    <property type="molecule type" value="mRNA"/>
</dbReference>
<protein>
    <submittedName>
        <fullName evidence="7">Solute carrier family 13 member 5-like</fullName>
    </submittedName>
</protein>
<proteinExistence type="evidence at transcript level"/>
<organism evidence="7">
    <name type="scientific">Phallusia mammillata</name>
    <dbReference type="NCBI Taxonomy" id="59560"/>
    <lineage>
        <taxon>Eukaryota</taxon>
        <taxon>Metazoa</taxon>
        <taxon>Chordata</taxon>
        <taxon>Tunicata</taxon>
        <taxon>Ascidiacea</taxon>
        <taxon>Phlebobranchia</taxon>
        <taxon>Ascidiidae</taxon>
        <taxon>Phallusia</taxon>
    </lineage>
</organism>
<keyword evidence="3 6" id="KW-0812">Transmembrane</keyword>
<gene>
    <name evidence="7" type="primary">Slc13a5-003</name>
</gene>
<evidence type="ECO:0000256" key="5">
    <source>
        <dbReference type="ARBA" id="ARBA00023136"/>
    </source>
</evidence>
<evidence type="ECO:0000256" key="3">
    <source>
        <dbReference type="ARBA" id="ARBA00022692"/>
    </source>
</evidence>
<dbReference type="AlphaFoldDB" id="A0A6F9DSK7"/>
<evidence type="ECO:0000256" key="2">
    <source>
        <dbReference type="ARBA" id="ARBA00006772"/>
    </source>
</evidence>